<keyword evidence="1" id="KW-0732">Signal</keyword>
<dbReference type="AlphaFoldDB" id="A0AAD2CYZ6"/>
<comment type="caution">
    <text evidence="3">The sequence shown here is derived from an EMBL/GenBank/DDBJ whole genome shotgun (WGS) entry which is preliminary data.</text>
</comment>
<dbReference type="Pfam" id="PF03364">
    <property type="entry name" value="Polyketide_cyc"/>
    <property type="match status" value="1"/>
</dbReference>
<dbReference type="PANTHER" id="PTHR34060">
    <property type="entry name" value="POLYKETIDE CYCLASE / DEHYDRASE AND LIPID TRANSPORT PROTEIN"/>
    <property type="match status" value="1"/>
</dbReference>
<sequence length="302" mass="33472">MKSIRRITALSIVCGANAFVLTSPLHHPSRSQASTLPRPSQSSSALNVWWFGGNEHGEVSGNDDSCELVAVRIERTSANSRRIAGEIVVPCRLEEVWSILTDYDRLSIHVPNLMESKIRSRNSGGEPGDGNFRCRLYQVGAQKIIGFDFSASVTMDMTEGIVQAASTSDDKFVPQERLIGFKCVDSQFFSTFDGDWRVKEQISLDGEIESVVSYEVDVRPKGPVPVAALEWRIREDVPTNLRAVKAATVAMGKRKTLPLGADGVMQARDVSSIRSRSANKLRSLVYSNVDEWDRDETMAKYL</sequence>
<reference evidence="3" key="1">
    <citation type="submission" date="2023-08" db="EMBL/GenBank/DDBJ databases">
        <authorList>
            <person name="Audoor S."/>
            <person name="Bilcke G."/>
        </authorList>
    </citation>
    <scope>NUCLEOTIDE SEQUENCE</scope>
</reference>
<dbReference type="Gene3D" id="3.30.530.20">
    <property type="match status" value="1"/>
</dbReference>
<accession>A0AAD2CYZ6</accession>
<protein>
    <recommendedName>
        <fullName evidence="2">Coenzyme Q-binding protein COQ10 START domain-containing protein</fullName>
    </recommendedName>
</protein>
<evidence type="ECO:0000256" key="1">
    <source>
        <dbReference type="SAM" id="SignalP"/>
    </source>
</evidence>
<proteinExistence type="predicted"/>
<dbReference type="InterPro" id="IPR023393">
    <property type="entry name" value="START-like_dom_sf"/>
</dbReference>
<feature type="chain" id="PRO_5042233899" description="Coenzyme Q-binding protein COQ10 START domain-containing protein" evidence="1">
    <location>
        <begin position="19"/>
        <end position="302"/>
    </location>
</feature>
<feature type="domain" description="Coenzyme Q-binding protein COQ10 START" evidence="2">
    <location>
        <begin position="90"/>
        <end position="244"/>
    </location>
</feature>
<organism evidence="3 4">
    <name type="scientific">Cylindrotheca closterium</name>
    <dbReference type="NCBI Taxonomy" id="2856"/>
    <lineage>
        <taxon>Eukaryota</taxon>
        <taxon>Sar</taxon>
        <taxon>Stramenopiles</taxon>
        <taxon>Ochrophyta</taxon>
        <taxon>Bacillariophyta</taxon>
        <taxon>Bacillariophyceae</taxon>
        <taxon>Bacillariophycidae</taxon>
        <taxon>Bacillariales</taxon>
        <taxon>Bacillariaceae</taxon>
        <taxon>Cylindrotheca</taxon>
    </lineage>
</organism>
<evidence type="ECO:0000313" key="4">
    <source>
        <dbReference type="Proteomes" id="UP001295423"/>
    </source>
</evidence>
<name>A0AAD2CYZ6_9STRA</name>
<keyword evidence="4" id="KW-1185">Reference proteome</keyword>
<evidence type="ECO:0000259" key="2">
    <source>
        <dbReference type="Pfam" id="PF03364"/>
    </source>
</evidence>
<feature type="signal peptide" evidence="1">
    <location>
        <begin position="1"/>
        <end position="18"/>
    </location>
</feature>
<dbReference type="EMBL" id="CAKOGP040001112">
    <property type="protein sequence ID" value="CAJ1942892.1"/>
    <property type="molecule type" value="Genomic_DNA"/>
</dbReference>
<dbReference type="Proteomes" id="UP001295423">
    <property type="component" value="Unassembled WGS sequence"/>
</dbReference>
<dbReference type="SUPFAM" id="SSF55961">
    <property type="entry name" value="Bet v1-like"/>
    <property type="match status" value="1"/>
</dbReference>
<dbReference type="PANTHER" id="PTHR34060:SF1">
    <property type="entry name" value="POLYKETIDE CYCLASE _ DEHYDRASE AND LIPID TRANSPORT PROTEIN"/>
    <property type="match status" value="1"/>
</dbReference>
<gene>
    <name evidence="3" type="ORF">CYCCA115_LOCUS8173</name>
</gene>
<dbReference type="InterPro" id="IPR005031">
    <property type="entry name" value="COQ10_START"/>
</dbReference>
<evidence type="ECO:0000313" key="3">
    <source>
        <dbReference type="EMBL" id="CAJ1942892.1"/>
    </source>
</evidence>